<reference evidence="7 8" key="1">
    <citation type="submission" date="2016-11" db="EMBL/GenBank/DDBJ databases">
        <authorList>
            <person name="Jaros S."/>
            <person name="Januszkiewicz K."/>
            <person name="Wedrychowicz H."/>
        </authorList>
    </citation>
    <scope>NUCLEOTIDE SEQUENCE [LARGE SCALE GENOMIC DNA]</scope>
    <source>
        <strain evidence="7 8">DSM 784</strain>
    </source>
</reference>
<evidence type="ECO:0000256" key="3">
    <source>
        <dbReference type="ARBA" id="ARBA00022692"/>
    </source>
</evidence>
<evidence type="ECO:0000256" key="5">
    <source>
        <dbReference type="ARBA" id="ARBA00023136"/>
    </source>
</evidence>
<dbReference type="EMBL" id="FPIZ01000003">
    <property type="protein sequence ID" value="SFW33023.1"/>
    <property type="molecule type" value="Genomic_DNA"/>
</dbReference>
<dbReference type="PIRSF" id="PIRSF035875">
    <property type="entry name" value="RNase_BN"/>
    <property type="match status" value="1"/>
</dbReference>
<keyword evidence="2" id="KW-1003">Cell membrane</keyword>
<dbReference type="Proteomes" id="UP000183788">
    <property type="component" value="Unassembled WGS sequence"/>
</dbReference>
<keyword evidence="5 6" id="KW-0472">Membrane</keyword>
<protein>
    <submittedName>
        <fullName evidence="7">Membrane protein</fullName>
    </submittedName>
</protein>
<proteinExistence type="predicted"/>
<gene>
    <name evidence="7" type="ORF">SAMN05661012_01185</name>
</gene>
<dbReference type="AlphaFoldDB" id="A0A1K1NCF9"/>
<evidence type="ECO:0000313" key="7">
    <source>
        <dbReference type="EMBL" id="SFW33023.1"/>
    </source>
</evidence>
<feature type="transmembrane region" description="Helical" evidence="6">
    <location>
        <begin position="103"/>
        <end position="121"/>
    </location>
</feature>
<evidence type="ECO:0000256" key="2">
    <source>
        <dbReference type="ARBA" id="ARBA00022475"/>
    </source>
</evidence>
<name>A0A1K1NCF9_9BACT</name>
<dbReference type="OrthoDB" id="9797028at2"/>
<organism evidence="7 8">
    <name type="scientific">Chitinophaga sancti</name>
    <dbReference type="NCBI Taxonomy" id="1004"/>
    <lineage>
        <taxon>Bacteria</taxon>
        <taxon>Pseudomonadati</taxon>
        <taxon>Bacteroidota</taxon>
        <taxon>Chitinophagia</taxon>
        <taxon>Chitinophagales</taxon>
        <taxon>Chitinophagaceae</taxon>
        <taxon>Chitinophaga</taxon>
    </lineage>
</organism>
<evidence type="ECO:0000256" key="4">
    <source>
        <dbReference type="ARBA" id="ARBA00022989"/>
    </source>
</evidence>
<keyword evidence="3 6" id="KW-0812">Transmembrane</keyword>
<feature type="transmembrane region" description="Helical" evidence="6">
    <location>
        <begin position="224"/>
        <end position="243"/>
    </location>
</feature>
<sequence length="310" mass="35024">MIFYAFNLTILFQMSRDFFSTFRTAFRTLQSNDPLRLAGATAFFASFALPPILLILLQVMGLLFDRKHLGKQLFQRLGELVGTDSAEQVIVTLRGFRNLGKTWPVATLLFIFLLFVATTLLKVIRSSLNQLWQIRLSEREGFVLSLMGRLRSLIVIGAAGILFLASVFTESAHAFLGTYIHDVFPNADLIFNELFAQLVSLAIVTAWFTVLFRYLPDARPDWKVAFSGAFLTGILFSIGKFMLRRLLYGGNIGILYGASASAVLLMLFIFYSSIIFYYGAAFTKAWSEFKQRPMQPLRNATFYELADVEA</sequence>
<evidence type="ECO:0000256" key="1">
    <source>
        <dbReference type="ARBA" id="ARBA00004651"/>
    </source>
</evidence>
<feature type="transmembrane region" description="Helical" evidence="6">
    <location>
        <begin position="37"/>
        <end position="64"/>
    </location>
</feature>
<evidence type="ECO:0000256" key="6">
    <source>
        <dbReference type="SAM" id="Phobius"/>
    </source>
</evidence>
<feature type="transmembrane region" description="Helical" evidence="6">
    <location>
        <begin position="255"/>
        <end position="280"/>
    </location>
</feature>
<accession>A0A1K1NCF9</accession>
<feature type="transmembrane region" description="Helical" evidence="6">
    <location>
        <begin position="142"/>
        <end position="169"/>
    </location>
</feature>
<dbReference type="GO" id="GO:0005886">
    <property type="term" value="C:plasma membrane"/>
    <property type="evidence" value="ECO:0007669"/>
    <property type="project" value="UniProtKB-SubCell"/>
</dbReference>
<comment type="subcellular location">
    <subcellularLocation>
        <location evidence="1">Cell membrane</location>
        <topology evidence="1">Multi-pass membrane protein</topology>
    </subcellularLocation>
</comment>
<dbReference type="STRING" id="1004.SAMN05661012_01185"/>
<dbReference type="InterPro" id="IPR017039">
    <property type="entry name" value="Virul_fac_BrkB"/>
</dbReference>
<evidence type="ECO:0000313" key="8">
    <source>
        <dbReference type="Proteomes" id="UP000183788"/>
    </source>
</evidence>
<keyword evidence="4 6" id="KW-1133">Transmembrane helix</keyword>
<dbReference type="PANTHER" id="PTHR30213:SF1">
    <property type="entry name" value="INNER MEMBRANE PROTEIN YHJD"/>
    <property type="match status" value="1"/>
</dbReference>
<dbReference type="Pfam" id="PF03631">
    <property type="entry name" value="Virul_fac_BrkB"/>
    <property type="match status" value="1"/>
</dbReference>
<feature type="transmembrane region" description="Helical" evidence="6">
    <location>
        <begin position="189"/>
        <end position="212"/>
    </location>
</feature>
<dbReference type="PANTHER" id="PTHR30213">
    <property type="entry name" value="INNER MEMBRANE PROTEIN YHJD"/>
    <property type="match status" value="1"/>
</dbReference>